<evidence type="ECO:0000259" key="5">
    <source>
        <dbReference type="Pfam" id="PF13088"/>
    </source>
</evidence>
<protein>
    <recommendedName>
        <fullName evidence="3">exo-alpha-sialidase</fullName>
        <ecNumber evidence="3">3.2.1.18</ecNumber>
    </recommendedName>
</protein>
<organism evidence="6 7">
    <name type="scientific">Termitidicoccus mucosus</name>
    <dbReference type="NCBI Taxonomy" id="1184151"/>
    <lineage>
        <taxon>Bacteria</taxon>
        <taxon>Pseudomonadati</taxon>
        <taxon>Verrucomicrobiota</taxon>
        <taxon>Opitutia</taxon>
        <taxon>Opitutales</taxon>
        <taxon>Opitutaceae</taxon>
        <taxon>Termitidicoccus</taxon>
    </lineage>
</organism>
<sequence>MIKQKTIITLFLSMLLSIAPTLAAKPGTEDALVEKENLFEVTPDGEYRSIRIPCILALPDDSVLAITSARSAVSDWAVIRLLMRRSPDGGKTWEPARVLVEDGENVVDNPVAIWDAKKQVVHFLYQTNYERIWHMESADGGKTFSKAVDITPQLGGFQKKYKWSVIAPGPAHGLQMKNGRIVIPVWLCPGEPNPSGKGKAHRPSVTSVIYSDDSGATWHCGDIVPDTLKNMNETVAVEADDGGVLLFIRNEDNAYRISVSHSKDGATDWSRPKLNDALYSPICFASVLRLSGREDGKSRILLCNPDSSGKTRRLVKWGGRARENLTFKLSYDGGETWPVVKVLEPGRAAYSDLTMLSDGTILCMYEHGHMSDNVYNTRYMTVARLNLEWLTDGEDSLKK</sequence>
<dbReference type="InterPro" id="IPR026856">
    <property type="entry name" value="Sialidase_fam"/>
</dbReference>
<evidence type="ECO:0000256" key="1">
    <source>
        <dbReference type="ARBA" id="ARBA00000427"/>
    </source>
</evidence>
<keyword evidence="4" id="KW-0732">Signal</keyword>
<dbReference type="CDD" id="cd15482">
    <property type="entry name" value="Sialidase_non-viral"/>
    <property type="match status" value="1"/>
</dbReference>
<dbReference type="InterPro" id="IPR036278">
    <property type="entry name" value="Sialidase_sf"/>
</dbReference>
<dbReference type="PANTHER" id="PTHR10628">
    <property type="entry name" value="SIALIDASE"/>
    <property type="match status" value="1"/>
</dbReference>
<evidence type="ECO:0000313" key="6">
    <source>
        <dbReference type="EMBL" id="OAM87637.1"/>
    </source>
</evidence>
<dbReference type="PANTHER" id="PTHR10628:SF30">
    <property type="entry name" value="EXO-ALPHA-SIALIDASE"/>
    <property type="match status" value="1"/>
</dbReference>
<gene>
    <name evidence="6" type="ORF">AW736_22250</name>
</gene>
<dbReference type="GO" id="GO:0004308">
    <property type="term" value="F:exo-alpha-sialidase activity"/>
    <property type="evidence" value="ECO:0007669"/>
    <property type="project" value="UniProtKB-EC"/>
</dbReference>
<keyword evidence="7" id="KW-1185">Reference proteome</keyword>
<comment type="caution">
    <text evidence="6">The sequence shown here is derived from an EMBL/GenBank/DDBJ whole genome shotgun (WGS) entry which is preliminary data.</text>
</comment>
<evidence type="ECO:0000256" key="4">
    <source>
        <dbReference type="SAM" id="SignalP"/>
    </source>
</evidence>
<dbReference type="Gene3D" id="2.120.10.10">
    <property type="match status" value="1"/>
</dbReference>
<dbReference type="InterPro" id="IPR011040">
    <property type="entry name" value="Sialidase"/>
</dbReference>
<evidence type="ECO:0000313" key="7">
    <source>
        <dbReference type="Proteomes" id="UP000078486"/>
    </source>
</evidence>
<name>A0A178IEP6_9BACT</name>
<comment type="similarity">
    <text evidence="2">Belongs to the glycosyl hydrolase 33 family.</text>
</comment>
<dbReference type="AlphaFoldDB" id="A0A178IEP6"/>
<dbReference type="RefSeq" id="WP_068772507.1">
    <property type="nucleotide sequence ID" value="NZ_CP109796.1"/>
</dbReference>
<dbReference type="EC" id="3.2.1.18" evidence="3"/>
<dbReference type="STRING" id="1184151.AW736_22250"/>
<evidence type="ECO:0000256" key="3">
    <source>
        <dbReference type="ARBA" id="ARBA00012733"/>
    </source>
</evidence>
<accession>A0A178IEP6</accession>
<dbReference type="Proteomes" id="UP000078486">
    <property type="component" value="Unassembled WGS sequence"/>
</dbReference>
<evidence type="ECO:0000256" key="2">
    <source>
        <dbReference type="ARBA" id="ARBA00009348"/>
    </source>
</evidence>
<dbReference type="OrthoDB" id="7294637at2"/>
<dbReference type="GO" id="GO:0016020">
    <property type="term" value="C:membrane"/>
    <property type="evidence" value="ECO:0007669"/>
    <property type="project" value="TreeGrafter"/>
</dbReference>
<dbReference type="Pfam" id="PF13088">
    <property type="entry name" value="BNR_2"/>
    <property type="match status" value="1"/>
</dbReference>
<feature type="chain" id="PRO_5008088689" description="exo-alpha-sialidase" evidence="4">
    <location>
        <begin position="25"/>
        <end position="399"/>
    </location>
</feature>
<dbReference type="GO" id="GO:0005737">
    <property type="term" value="C:cytoplasm"/>
    <property type="evidence" value="ECO:0007669"/>
    <property type="project" value="TreeGrafter"/>
</dbReference>
<feature type="signal peptide" evidence="4">
    <location>
        <begin position="1"/>
        <end position="24"/>
    </location>
</feature>
<feature type="domain" description="Sialidase" evidence="5">
    <location>
        <begin position="108"/>
        <end position="361"/>
    </location>
</feature>
<comment type="catalytic activity">
    <reaction evidence="1">
        <text>Hydrolysis of alpha-(2-&gt;3)-, alpha-(2-&gt;6)-, alpha-(2-&gt;8)- glycosidic linkages of terminal sialic acid residues in oligosaccharides, glycoproteins, glycolipids, colominic acid and synthetic substrates.</text>
        <dbReference type="EC" id="3.2.1.18"/>
    </reaction>
</comment>
<dbReference type="EMBL" id="LRRQ01000167">
    <property type="protein sequence ID" value="OAM87637.1"/>
    <property type="molecule type" value="Genomic_DNA"/>
</dbReference>
<dbReference type="GO" id="GO:0009313">
    <property type="term" value="P:oligosaccharide catabolic process"/>
    <property type="evidence" value="ECO:0007669"/>
    <property type="project" value="TreeGrafter"/>
</dbReference>
<proteinExistence type="inferred from homology"/>
<dbReference type="SUPFAM" id="SSF50939">
    <property type="entry name" value="Sialidases"/>
    <property type="match status" value="1"/>
</dbReference>
<reference evidence="6 7" key="1">
    <citation type="submission" date="2016-01" db="EMBL/GenBank/DDBJ databases">
        <title>High potential of lignocellulose degradation of a new Verrucomicrobia species.</title>
        <authorList>
            <person name="Wang Y."/>
            <person name="Shi Y."/>
            <person name="Qiu Z."/>
            <person name="Liu S."/>
            <person name="Yang H."/>
        </authorList>
    </citation>
    <scope>NUCLEOTIDE SEQUENCE [LARGE SCALE GENOMIC DNA]</scope>
    <source>
        <strain evidence="6 7">TSB47</strain>
    </source>
</reference>
<dbReference type="GO" id="GO:0006689">
    <property type="term" value="P:ganglioside catabolic process"/>
    <property type="evidence" value="ECO:0007669"/>
    <property type="project" value="TreeGrafter"/>
</dbReference>